<dbReference type="Proteomes" id="UP000031675">
    <property type="component" value="Unassembled WGS sequence"/>
</dbReference>
<evidence type="ECO:0000313" key="3">
    <source>
        <dbReference type="EMBL" id="KIH97140.1"/>
    </source>
</evidence>
<keyword evidence="4" id="KW-1185">Reference proteome</keyword>
<feature type="domain" description="DUF6458" evidence="2">
    <location>
        <begin position="1"/>
        <end position="58"/>
    </location>
</feature>
<feature type="transmembrane region" description="Helical" evidence="1">
    <location>
        <begin position="31"/>
        <end position="53"/>
    </location>
</feature>
<evidence type="ECO:0000259" key="2">
    <source>
        <dbReference type="Pfam" id="PF20059"/>
    </source>
</evidence>
<dbReference type="InterPro" id="IPR045597">
    <property type="entry name" value="DUF6458"/>
</dbReference>
<comment type="caution">
    <text evidence="3">The sequence shown here is derived from an EMBL/GenBank/DDBJ whole genome shotgun (WGS) entry which is preliminary data.</text>
</comment>
<organism evidence="3 4">
    <name type="scientific">Streptomonospora alba</name>
    <dbReference type="NCBI Taxonomy" id="183763"/>
    <lineage>
        <taxon>Bacteria</taxon>
        <taxon>Bacillati</taxon>
        <taxon>Actinomycetota</taxon>
        <taxon>Actinomycetes</taxon>
        <taxon>Streptosporangiales</taxon>
        <taxon>Nocardiopsidaceae</taxon>
        <taxon>Streptomonospora</taxon>
    </lineage>
</organism>
<reference evidence="4" key="1">
    <citation type="journal article" date="2015" name="Chem. Biol.">
        <title>Structure, bioactivity, and resistance mechanism of streptomonomicin, an unusual lasso Peptide from an understudied halophilic actinomycete.</title>
        <authorList>
            <person name="Metelev M."/>
            <person name="Tietz J.I."/>
            <person name="Melby J.O."/>
            <person name="Blair P.M."/>
            <person name="Zhu L."/>
            <person name="Livnat I."/>
            <person name="Severinov K."/>
            <person name="Mitchell D.A."/>
        </authorList>
    </citation>
    <scope>NUCLEOTIDE SEQUENCE [LARGE SCALE GENOMIC DNA]</scope>
    <source>
        <strain evidence="4">YIM 90003</strain>
    </source>
</reference>
<protein>
    <recommendedName>
        <fullName evidence="2">DUF6458 domain-containing protein</fullName>
    </recommendedName>
</protein>
<keyword evidence="1" id="KW-0472">Membrane</keyword>
<evidence type="ECO:0000256" key="1">
    <source>
        <dbReference type="SAM" id="Phobius"/>
    </source>
</evidence>
<evidence type="ECO:0000313" key="4">
    <source>
        <dbReference type="Proteomes" id="UP000031675"/>
    </source>
</evidence>
<dbReference type="Pfam" id="PF20059">
    <property type="entry name" value="DUF6458"/>
    <property type="match status" value="1"/>
</dbReference>
<keyword evidence="1" id="KW-0812">Transmembrane</keyword>
<name>A0A0C2JE31_9ACTN</name>
<accession>A0A0C2JE31</accession>
<keyword evidence="1" id="KW-1133">Transmembrane helix</keyword>
<gene>
    <name evidence="3" type="ORF">LP52_20690</name>
</gene>
<sequence>MGIGLGIFLVVIGAVLSYGITTDIAGLDLDAIGMILMVAGVAVVVLTLALMMLRRDRTRKPIQDDSDVI</sequence>
<dbReference type="AlphaFoldDB" id="A0A0C2JE31"/>
<proteinExistence type="predicted"/>
<dbReference type="RefSeq" id="WP_040276018.1">
    <property type="nucleotide sequence ID" value="NZ_JROO01000042.1"/>
</dbReference>
<dbReference type="EMBL" id="JROO01000042">
    <property type="protein sequence ID" value="KIH97140.1"/>
    <property type="molecule type" value="Genomic_DNA"/>
</dbReference>